<protein>
    <submittedName>
        <fullName evidence="13">Membrane protein insertase, YidC/Oxa1 family, C-terminal domain-containing protein</fullName>
    </submittedName>
</protein>
<feature type="coiled-coil region" evidence="10">
    <location>
        <begin position="44"/>
        <end position="82"/>
    </location>
</feature>
<keyword evidence="5" id="KW-0653">Protein transport</keyword>
<evidence type="ECO:0000256" key="6">
    <source>
        <dbReference type="ARBA" id="ARBA00022989"/>
    </source>
</evidence>
<evidence type="ECO:0000256" key="9">
    <source>
        <dbReference type="RuleBase" id="RU003945"/>
    </source>
</evidence>
<gene>
    <name evidence="13" type="ORF">SAMN02745134_02451</name>
</gene>
<comment type="subcellular location">
    <subcellularLocation>
        <location evidence="1">Cell membrane</location>
        <topology evidence="1">Multi-pass membrane protein</topology>
    </subcellularLocation>
    <subcellularLocation>
        <location evidence="9">Membrane</location>
        <topology evidence="9">Multi-pass membrane protein</topology>
    </subcellularLocation>
</comment>
<dbReference type="STRING" id="1121291.SAMN02745134_02451"/>
<dbReference type="GO" id="GO:0005886">
    <property type="term" value="C:plasma membrane"/>
    <property type="evidence" value="ECO:0007669"/>
    <property type="project" value="UniProtKB-SubCell"/>
</dbReference>
<dbReference type="InterPro" id="IPR047196">
    <property type="entry name" value="YidC_ALB_C"/>
</dbReference>
<evidence type="ECO:0000313" key="14">
    <source>
        <dbReference type="Proteomes" id="UP000192468"/>
    </source>
</evidence>
<feature type="domain" description="Membrane insertase YidC/Oxa/ALB C-terminal" evidence="12">
    <location>
        <begin position="22"/>
        <end position="203"/>
    </location>
</feature>
<dbReference type="RefSeq" id="WP_084116278.1">
    <property type="nucleotide sequence ID" value="NZ_FWXH01000009.1"/>
</dbReference>
<keyword evidence="3" id="KW-1003">Cell membrane</keyword>
<dbReference type="NCBIfam" id="TIGR03592">
    <property type="entry name" value="yidC_oxa1_cterm"/>
    <property type="match status" value="1"/>
</dbReference>
<organism evidence="13 14">
    <name type="scientific">Clostridium acidisoli DSM 12555</name>
    <dbReference type="NCBI Taxonomy" id="1121291"/>
    <lineage>
        <taxon>Bacteria</taxon>
        <taxon>Bacillati</taxon>
        <taxon>Bacillota</taxon>
        <taxon>Clostridia</taxon>
        <taxon>Eubacteriales</taxon>
        <taxon>Clostridiaceae</taxon>
        <taxon>Clostridium</taxon>
    </lineage>
</organism>
<evidence type="ECO:0000256" key="11">
    <source>
        <dbReference type="SAM" id="Phobius"/>
    </source>
</evidence>
<sequence length="215" mass="24448">MNIIFNFLSSLLTSIFKVTGDYGLSIVLLTIVVRITLSPMSFRQKKYMNQQQKLSVKMQEVKEKYKDNKKRLDEEVKKQSTESAKGMLGCLVSLIQFPILMTMWSVINKMHVNVGTFLIPWVSSIKNVDGYFIVPLVYMLISLTPSLLSYVPFLKIEGQAAMNKSNIIIMALVGIFVAKAVPVAVGIYLITTSIFTFLEELVFRIYMRKVKVNNV</sequence>
<evidence type="ECO:0000256" key="10">
    <source>
        <dbReference type="SAM" id="Coils"/>
    </source>
</evidence>
<feature type="transmembrane region" description="Helical" evidence="11">
    <location>
        <begin position="22"/>
        <end position="42"/>
    </location>
</feature>
<evidence type="ECO:0000256" key="7">
    <source>
        <dbReference type="ARBA" id="ARBA00023136"/>
    </source>
</evidence>
<dbReference type="InterPro" id="IPR001708">
    <property type="entry name" value="YidC/ALB3/OXA1/COX18"/>
</dbReference>
<feature type="transmembrane region" description="Helical" evidence="11">
    <location>
        <begin position="130"/>
        <end position="153"/>
    </location>
</feature>
<dbReference type="AlphaFoldDB" id="A0A1W1XNJ6"/>
<dbReference type="EMBL" id="FWXH01000009">
    <property type="protein sequence ID" value="SMC25454.1"/>
    <property type="molecule type" value="Genomic_DNA"/>
</dbReference>
<evidence type="ECO:0000313" key="13">
    <source>
        <dbReference type="EMBL" id="SMC25454.1"/>
    </source>
</evidence>
<keyword evidence="10" id="KW-0175">Coiled coil</keyword>
<comment type="similarity">
    <text evidence="9">Belongs to the OXA1/ALB3/YidC family.</text>
</comment>
<dbReference type="GO" id="GO:0051205">
    <property type="term" value="P:protein insertion into membrane"/>
    <property type="evidence" value="ECO:0007669"/>
    <property type="project" value="TreeGrafter"/>
</dbReference>
<dbReference type="GO" id="GO:0032977">
    <property type="term" value="F:membrane insertase activity"/>
    <property type="evidence" value="ECO:0007669"/>
    <property type="project" value="InterPro"/>
</dbReference>
<reference evidence="13 14" key="1">
    <citation type="submission" date="2017-04" db="EMBL/GenBank/DDBJ databases">
        <authorList>
            <person name="Afonso C.L."/>
            <person name="Miller P.J."/>
            <person name="Scott M.A."/>
            <person name="Spackman E."/>
            <person name="Goraichik I."/>
            <person name="Dimitrov K.M."/>
            <person name="Suarez D.L."/>
            <person name="Swayne D.E."/>
        </authorList>
    </citation>
    <scope>NUCLEOTIDE SEQUENCE [LARGE SCALE GENOMIC DNA]</scope>
    <source>
        <strain evidence="13 14">DSM 12555</strain>
    </source>
</reference>
<evidence type="ECO:0000256" key="5">
    <source>
        <dbReference type="ARBA" id="ARBA00022927"/>
    </source>
</evidence>
<dbReference type="Proteomes" id="UP000192468">
    <property type="component" value="Unassembled WGS sequence"/>
</dbReference>
<keyword evidence="7 11" id="KW-0472">Membrane</keyword>
<dbReference type="PANTHER" id="PTHR12428">
    <property type="entry name" value="OXA1"/>
    <property type="match status" value="1"/>
</dbReference>
<dbReference type="InterPro" id="IPR028055">
    <property type="entry name" value="YidC/Oxa/ALB_C"/>
</dbReference>
<dbReference type="CDD" id="cd20070">
    <property type="entry name" value="5TM_YidC_Alb3"/>
    <property type="match status" value="1"/>
</dbReference>
<evidence type="ECO:0000256" key="4">
    <source>
        <dbReference type="ARBA" id="ARBA00022692"/>
    </source>
</evidence>
<keyword evidence="2" id="KW-0813">Transport</keyword>
<keyword evidence="6 11" id="KW-1133">Transmembrane helix</keyword>
<dbReference type="Pfam" id="PF02096">
    <property type="entry name" value="60KD_IMP"/>
    <property type="match status" value="1"/>
</dbReference>
<feature type="transmembrane region" description="Helical" evidence="11">
    <location>
        <begin position="165"/>
        <end position="181"/>
    </location>
</feature>
<evidence type="ECO:0000256" key="1">
    <source>
        <dbReference type="ARBA" id="ARBA00004651"/>
    </source>
</evidence>
<evidence type="ECO:0000259" key="12">
    <source>
        <dbReference type="Pfam" id="PF02096"/>
    </source>
</evidence>
<accession>A0A1W1XNJ6</accession>
<name>A0A1W1XNJ6_9CLOT</name>
<keyword evidence="4 9" id="KW-0812">Transmembrane</keyword>
<proteinExistence type="inferred from homology"/>
<keyword evidence="8" id="KW-0143">Chaperone</keyword>
<dbReference type="PANTHER" id="PTHR12428:SF65">
    <property type="entry name" value="CYTOCHROME C OXIDASE ASSEMBLY PROTEIN COX18, MITOCHONDRIAL"/>
    <property type="match status" value="1"/>
</dbReference>
<evidence type="ECO:0000256" key="3">
    <source>
        <dbReference type="ARBA" id="ARBA00022475"/>
    </source>
</evidence>
<dbReference type="GO" id="GO:0015031">
    <property type="term" value="P:protein transport"/>
    <property type="evidence" value="ECO:0007669"/>
    <property type="project" value="UniProtKB-KW"/>
</dbReference>
<feature type="transmembrane region" description="Helical" evidence="11">
    <location>
        <begin position="87"/>
        <end position="107"/>
    </location>
</feature>
<evidence type="ECO:0000256" key="2">
    <source>
        <dbReference type="ARBA" id="ARBA00022448"/>
    </source>
</evidence>
<keyword evidence="14" id="KW-1185">Reference proteome</keyword>
<dbReference type="OrthoDB" id="2380676at2"/>
<evidence type="ECO:0000256" key="8">
    <source>
        <dbReference type="ARBA" id="ARBA00023186"/>
    </source>
</evidence>